<evidence type="ECO:0000313" key="8">
    <source>
        <dbReference type="Proteomes" id="UP000258927"/>
    </source>
</evidence>
<evidence type="ECO:0000256" key="4">
    <source>
        <dbReference type="ARBA" id="ARBA00022801"/>
    </source>
</evidence>
<dbReference type="STRING" id="1122213.GCA_000423365_02689"/>
<comment type="catalytic activity">
    <reaction evidence="5 6">
        <text>L-glutamine + H2O = L-glutamate + NH4(+)</text>
        <dbReference type="Rhea" id="RHEA:15889"/>
        <dbReference type="ChEBI" id="CHEBI:15377"/>
        <dbReference type="ChEBI" id="CHEBI:28938"/>
        <dbReference type="ChEBI" id="CHEBI:29985"/>
        <dbReference type="ChEBI" id="CHEBI:58359"/>
        <dbReference type="EC" id="3.5.1.2"/>
    </reaction>
</comment>
<dbReference type="InterPro" id="IPR012338">
    <property type="entry name" value="Beta-lactam/transpept-like"/>
</dbReference>
<dbReference type="SUPFAM" id="SSF56601">
    <property type="entry name" value="beta-lactamase/transpeptidase-like"/>
    <property type="match status" value="1"/>
</dbReference>
<accession>A0A2R4MIP4</accession>
<evidence type="ECO:0000256" key="3">
    <source>
        <dbReference type="ARBA" id="ARBA00012918"/>
    </source>
</evidence>
<dbReference type="Pfam" id="PF04960">
    <property type="entry name" value="Glutaminase"/>
    <property type="match status" value="1"/>
</dbReference>
<comment type="similarity">
    <text evidence="1 6">Belongs to the glutaminase family.</text>
</comment>
<dbReference type="Gene3D" id="3.40.710.10">
    <property type="entry name" value="DD-peptidase/beta-lactamase superfamily"/>
    <property type="match status" value="1"/>
</dbReference>
<feature type="binding site" evidence="6">
    <location>
        <position position="68"/>
    </location>
    <ligand>
        <name>substrate</name>
    </ligand>
</feature>
<keyword evidence="6" id="KW-0007">Acetylation</keyword>
<dbReference type="EMBL" id="CP021330">
    <property type="protein sequence ID" value="AVX05885.1"/>
    <property type="molecule type" value="Genomic_DNA"/>
</dbReference>
<dbReference type="GO" id="GO:0004359">
    <property type="term" value="F:glutaminase activity"/>
    <property type="evidence" value="ECO:0007669"/>
    <property type="project" value="UniProtKB-UniRule"/>
</dbReference>
<dbReference type="HAMAP" id="MF_00313">
    <property type="entry name" value="Glutaminase"/>
    <property type="match status" value="1"/>
</dbReference>
<feature type="binding site" evidence="6">
    <location>
        <position position="118"/>
    </location>
    <ligand>
        <name>substrate</name>
    </ligand>
</feature>
<feature type="binding site" evidence="6">
    <location>
        <position position="164"/>
    </location>
    <ligand>
        <name>substrate</name>
    </ligand>
</feature>
<evidence type="ECO:0000256" key="1">
    <source>
        <dbReference type="ARBA" id="ARBA00011076"/>
    </source>
</evidence>
<name>A0A2R4MIP4_9HYPH</name>
<dbReference type="FunFam" id="3.40.710.10:FF:000005">
    <property type="entry name" value="Glutaminase"/>
    <property type="match status" value="1"/>
</dbReference>
<keyword evidence="4 6" id="KW-0378">Hydrolase</keyword>
<reference evidence="7 8" key="1">
    <citation type="submission" date="2017-05" db="EMBL/GenBank/DDBJ databases">
        <title>Genome Analysis of Maritalea myrionectae HL2708#5.</title>
        <authorList>
            <consortium name="Cotde Inc.-PKNU"/>
            <person name="Jang D."/>
            <person name="Oh H.-M."/>
        </authorList>
    </citation>
    <scope>NUCLEOTIDE SEQUENCE [LARGE SCALE GENOMIC DNA]</scope>
    <source>
        <strain evidence="7 8">HL2708#5</strain>
    </source>
</reference>
<comment type="subunit">
    <text evidence="2 6">Homotetramer.</text>
</comment>
<evidence type="ECO:0000256" key="6">
    <source>
        <dbReference type="HAMAP-Rule" id="MF_00313"/>
    </source>
</evidence>
<dbReference type="RefSeq" id="WP_117396633.1">
    <property type="nucleotide sequence ID" value="NZ_CP021330.1"/>
</dbReference>
<feature type="binding site" evidence="6">
    <location>
        <position position="265"/>
    </location>
    <ligand>
        <name>substrate</name>
    </ligand>
</feature>
<dbReference type="GO" id="GO:0006537">
    <property type="term" value="P:glutamate biosynthetic process"/>
    <property type="evidence" value="ECO:0007669"/>
    <property type="project" value="TreeGrafter"/>
</dbReference>
<feature type="binding site" evidence="6">
    <location>
        <position position="195"/>
    </location>
    <ligand>
        <name>substrate</name>
    </ligand>
</feature>
<dbReference type="PANTHER" id="PTHR12544">
    <property type="entry name" value="GLUTAMINASE"/>
    <property type="match status" value="1"/>
</dbReference>
<dbReference type="NCBIfam" id="TIGR03814">
    <property type="entry name" value="Gln_ase"/>
    <property type="match status" value="1"/>
</dbReference>
<evidence type="ECO:0000256" key="2">
    <source>
        <dbReference type="ARBA" id="ARBA00011881"/>
    </source>
</evidence>
<dbReference type="PANTHER" id="PTHR12544:SF29">
    <property type="entry name" value="GLUTAMINASE"/>
    <property type="match status" value="1"/>
</dbReference>
<dbReference type="GO" id="GO:0006543">
    <property type="term" value="P:L-glutamine catabolic process"/>
    <property type="evidence" value="ECO:0007669"/>
    <property type="project" value="TreeGrafter"/>
</dbReference>
<dbReference type="AlphaFoldDB" id="A0A2R4MIP4"/>
<sequence length="312" mass="33717">MQSDQQKLQAILDQAVDHARASTERGRVAHYIPELAKADPQKAGIAVTLDNGETIGAGDWQQPNTIQSISKVFTLALCLGTLGDNLWRRVGREPSGSAFDSILQLEHENGIPRNPFVNAGAIVVTDAILATYQPKEALGEIVRFVQGLTGDDQIFIDGRVAQSEEETGHRNRALAHYLASCGNLYNPVAHTLGVYYNQCALTMDCAQLSRAGRFLAFAGTLGPNRQQMVSMKRARRIAAIMLTCGHYDGSGDFAYRVGLPAKSGVSGMILAAVPGIASIAVWSPGLDRNGNSHIGTQMLEYVTNEMDWTVFS</sequence>
<dbReference type="KEGG" id="mmyr:MXMO3_03381"/>
<proteinExistence type="inferred from homology"/>
<dbReference type="InterPro" id="IPR015868">
    <property type="entry name" value="Glutaminase"/>
</dbReference>
<organism evidence="7 8">
    <name type="scientific">Maritalea myrionectae</name>
    <dbReference type="NCBI Taxonomy" id="454601"/>
    <lineage>
        <taxon>Bacteria</taxon>
        <taxon>Pseudomonadati</taxon>
        <taxon>Pseudomonadota</taxon>
        <taxon>Alphaproteobacteria</taxon>
        <taxon>Hyphomicrobiales</taxon>
        <taxon>Devosiaceae</taxon>
        <taxon>Maritalea</taxon>
    </lineage>
</organism>
<feature type="binding site" evidence="6">
    <location>
        <position position="247"/>
    </location>
    <ligand>
        <name>substrate</name>
    </ligand>
</feature>
<protein>
    <recommendedName>
        <fullName evidence="3 6">Glutaminase</fullName>
        <ecNumber evidence="3 6">3.5.1.2</ecNumber>
    </recommendedName>
</protein>
<dbReference type="EC" id="3.5.1.2" evidence="3 6"/>
<dbReference type="NCBIfam" id="NF002133">
    <property type="entry name" value="PRK00971.1-2"/>
    <property type="match status" value="1"/>
</dbReference>
<evidence type="ECO:0000256" key="5">
    <source>
        <dbReference type="ARBA" id="ARBA00049534"/>
    </source>
</evidence>
<dbReference type="Proteomes" id="UP000258927">
    <property type="component" value="Chromosome"/>
</dbReference>
<gene>
    <name evidence="6" type="primary">glsA</name>
    <name evidence="7" type="ORF">MXMO3_03381</name>
</gene>
<evidence type="ECO:0000313" key="7">
    <source>
        <dbReference type="EMBL" id="AVX05885.1"/>
    </source>
</evidence>
<feature type="binding site" evidence="6">
    <location>
        <position position="171"/>
    </location>
    <ligand>
        <name>substrate</name>
    </ligand>
</feature>
<keyword evidence="8" id="KW-1185">Reference proteome</keyword>